<evidence type="ECO:0000256" key="3">
    <source>
        <dbReference type="SAM" id="Phobius"/>
    </source>
</evidence>
<gene>
    <name evidence="6" type="ORF">HUO14_07760</name>
</gene>
<dbReference type="RefSeq" id="WP_176279277.1">
    <property type="nucleotide sequence ID" value="NZ_JABWMH010000002.1"/>
</dbReference>
<keyword evidence="3" id="KW-1133">Transmembrane helix</keyword>
<feature type="transmembrane region" description="Helical" evidence="3">
    <location>
        <begin position="34"/>
        <end position="53"/>
    </location>
</feature>
<keyword evidence="3" id="KW-0472">Membrane</keyword>
<feature type="region of interest" description="Disordered" evidence="2">
    <location>
        <begin position="1"/>
        <end position="25"/>
    </location>
</feature>
<dbReference type="Proteomes" id="UP000652427">
    <property type="component" value="Unassembled WGS sequence"/>
</dbReference>
<proteinExistence type="predicted"/>
<evidence type="ECO:0000313" key="6">
    <source>
        <dbReference type="EMBL" id="NVD27794.1"/>
    </source>
</evidence>
<evidence type="ECO:0000256" key="2">
    <source>
        <dbReference type="SAM" id="MobiDB-lite"/>
    </source>
</evidence>
<accession>A0ABX2N255</accession>
<name>A0ABX2N255_9SPHN</name>
<dbReference type="Gene3D" id="2.40.50.100">
    <property type="match status" value="1"/>
</dbReference>
<reference evidence="6 7" key="1">
    <citation type="submission" date="2020-06" db="EMBL/GenBank/DDBJ databases">
        <authorList>
            <person name="Kim S.-J."/>
            <person name="Park S.-J."/>
        </authorList>
    </citation>
    <scope>NUCLEOTIDE SEQUENCE [LARGE SCALE GENOMIC DNA]</scope>
    <source>
        <strain evidence="6 7">SW-151</strain>
    </source>
</reference>
<dbReference type="InterPro" id="IPR050739">
    <property type="entry name" value="MFP"/>
</dbReference>
<dbReference type="PANTHER" id="PTHR30386">
    <property type="entry name" value="MEMBRANE FUSION SUBUNIT OF EMRAB-TOLC MULTIDRUG EFFLUX PUMP"/>
    <property type="match status" value="1"/>
</dbReference>
<dbReference type="Pfam" id="PF25917">
    <property type="entry name" value="BSH_RND"/>
    <property type="match status" value="1"/>
</dbReference>
<dbReference type="Gene3D" id="1.10.287.470">
    <property type="entry name" value="Helix hairpin bin"/>
    <property type="match status" value="1"/>
</dbReference>
<sequence>MADNPDPAMDIEEEEKPPASRTPGRSLGRRIGRWILMLSVPLALAAFGIFYWITSDRYASTDNAYVQQDIVSVSPEIGGKIIEVGVSENQQVAEGDLLFVIDPVPFELELAQSNARIAAAQVEVQNLQTDFQVSGVDIEVARQDIAFAQSNYQRQAALMDKGFTTRARLDAAQHEVDLARARLKSAQADVLAAKSRLSSGSASSGENPAVADAKVAREQARLNLDRTRVVAPVAGRIAQSTRLQIGQMMVSGLPMVSIVNDASSWIEANFKETDLARMKVGQKARITFDAYPEIELNGRVDSIGAGTGSEFSVLPAQNANGNWVKVTQRVPVRIKILDKSPRQLIAGISAEVTVDLRNGSE</sequence>
<dbReference type="InterPro" id="IPR058634">
    <property type="entry name" value="AaeA-lik-b-barrel"/>
</dbReference>
<dbReference type="InterPro" id="IPR058625">
    <property type="entry name" value="MdtA-like_BSH"/>
</dbReference>
<dbReference type="Gene3D" id="2.40.30.170">
    <property type="match status" value="1"/>
</dbReference>
<comment type="subcellular location">
    <subcellularLocation>
        <location evidence="1">Cell envelope</location>
    </subcellularLocation>
</comment>
<comment type="caution">
    <text evidence="6">The sequence shown here is derived from an EMBL/GenBank/DDBJ whole genome shotgun (WGS) entry which is preliminary data.</text>
</comment>
<dbReference type="PANTHER" id="PTHR30386:SF19">
    <property type="entry name" value="MULTIDRUG EXPORT PROTEIN EMRA-RELATED"/>
    <property type="match status" value="1"/>
</dbReference>
<feature type="domain" description="p-hydroxybenzoic acid efflux pump subunit AaeA-like beta-barrel" evidence="5">
    <location>
        <begin position="265"/>
        <end position="354"/>
    </location>
</feature>
<keyword evidence="7" id="KW-1185">Reference proteome</keyword>
<dbReference type="EMBL" id="JABWMH010000002">
    <property type="protein sequence ID" value="NVD27794.1"/>
    <property type="molecule type" value="Genomic_DNA"/>
</dbReference>
<evidence type="ECO:0000259" key="4">
    <source>
        <dbReference type="Pfam" id="PF25917"/>
    </source>
</evidence>
<organism evidence="6 7">
    <name type="scientific">Parasphingorhabdus flavimaris</name>
    <dbReference type="NCBI Taxonomy" id="266812"/>
    <lineage>
        <taxon>Bacteria</taxon>
        <taxon>Pseudomonadati</taxon>
        <taxon>Pseudomonadota</taxon>
        <taxon>Alphaproteobacteria</taxon>
        <taxon>Sphingomonadales</taxon>
        <taxon>Sphingomonadaceae</taxon>
        <taxon>Parasphingorhabdus</taxon>
    </lineage>
</organism>
<evidence type="ECO:0000256" key="1">
    <source>
        <dbReference type="ARBA" id="ARBA00004196"/>
    </source>
</evidence>
<protein>
    <submittedName>
        <fullName evidence="6">HlyD family secretion protein</fullName>
    </submittedName>
</protein>
<keyword evidence="3" id="KW-0812">Transmembrane</keyword>
<evidence type="ECO:0000313" key="7">
    <source>
        <dbReference type="Proteomes" id="UP000652427"/>
    </source>
</evidence>
<feature type="domain" description="Multidrug resistance protein MdtA-like barrel-sandwich hybrid" evidence="4">
    <location>
        <begin position="70"/>
        <end position="257"/>
    </location>
</feature>
<evidence type="ECO:0000259" key="5">
    <source>
        <dbReference type="Pfam" id="PF25963"/>
    </source>
</evidence>
<dbReference type="SUPFAM" id="SSF111369">
    <property type="entry name" value="HlyD-like secretion proteins"/>
    <property type="match status" value="2"/>
</dbReference>
<dbReference type="Pfam" id="PF25963">
    <property type="entry name" value="Beta-barrel_AAEA"/>
    <property type="match status" value="1"/>
</dbReference>